<dbReference type="AlphaFoldDB" id="C9YEF3"/>
<protein>
    <submittedName>
        <fullName evidence="1">Uncharacterized protein</fullName>
    </submittedName>
</protein>
<reference evidence="1" key="1">
    <citation type="journal article" date="2010" name="Nature">
        <title>The Dynamic genome of Hydra.</title>
        <authorList>
            <person name="Chapman J.A."/>
            <person name="Kirkness E.F."/>
            <person name="Simakov O."/>
            <person name="Hampson S.E."/>
            <person name="Mitros T."/>
            <person name="Weinmaier T."/>
            <person name="Rattei T."/>
            <person name="Balasubramanian P.G."/>
            <person name="Borman J."/>
            <person name="Busam D."/>
            <person name="Disbennett K."/>
            <person name="Pfannkoch C."/>
            <person name="Sumin N."/>
            <person name="Sutton G."/>
            <person name="Viswanathan L."/>
            <person name="Walenz B."/>
            <person name="Goodstein D.M."/>
            <person name="Hellsten U."/>
            <person name="Kawashima T."/>
            <person name="Prochnik S.E."/>
            <person name="Putnam N.H."/>
            <person name="Shu S."/>
            <person name="Blumberg B."/>
            <person name="Dana C.E."/>
            <person name="Gee L."/>
            <person name="Kibler D.F."/>
            <person name="Law L."/>
            <person name="Lindgens D."/>
            <person name="Martinez D.E."/>
            <person name="Peng J."/>
            <person name="Wigge P.A."/>
            <person name="Bertulat B."/>
            <person name="Guder C."/>
            <person name="Nakamura Y."/>
            <person name="Ozbek S."/>
            <person name="Watanabe H."/>
            <person name="Khalturin K."/>
            <person name="Hemmrich G."/>
            <person name="Franke A."/>
            <person name="Augustin R."/>
            <person name="Fraune S."/>
            <person name="Hayakawa E."/>
            <person name="Hayakawa S."/>
            <person name="Hirose M."/>
            <person name="Hwang J."/>
            <person name="Ikeo K."/>
            <person name="Nishimiya-Fujisawa C."/>
            <person name="Ogura A."/>
            <person name="Takahashi T."/>
            <person name="Steinmetz P.R."/>
            <person name="Zhang X."/>
            <person name="Aufschnaiter R."/>
            <person name="Eder M.K."/>
            <person name="Gorny A.K."/>
            <person name="Salvenmoser W."/>
            <person name="Heimberg A.M."/>
            <person name="Wheeler B.M."/>
            <person name="Peterson K.J."/>
            <person name="Boettger A."/>
            <person name="Tischler P."/>
            <person name="Wolf A."/>
            <person name="Gojobori T."/>
            <person name="Remington K.A."/>
            <person name="Strausberg R.L."/>
            <person name="Venter J."/>
            <person name="Technau U."/>
            <person name="Hobmayer B."/>
            <person name="Bosch T.C."/>
            <person name="Holstein T.W."/>
            <person name="Fujisawa T."/>
            <person name="Bode H.R."/>
            <person name="David C.N."/>
            <person name="Rokhsar D.S."/>
            <person name="Steele R.E."/>
        </authorList>
    </citation>
    <scope>NUCLEOTIDE SEQUENCE</scope>
</reference>
<gene>
    <name evidence="1" type="ORF">Csp_D29590</name>
</gene>
<evidence type="ECO:0000313" key="1">
    <source>
        <dbReference type="EMBL" id="CBA31932.1"/>
    </source>
</evidence>
<proteinExistence type="predicted"/>
<organism evidence="1">
    <name type="scientific">Curvibacter symbiont subsp. Hydra magnipapillata</name>
    <dbReference type="NCBI Taxonomy" id="667019"/>
    <lineage>
        <taxon>Bacteria</taxon>
        <taxon>Pseudomonadati</taxon>
        <taxon>Pseudomonadota</taxon>
        <taxon>Betaproteobacteria</taxon>
        <taxon>Burkholderiales</taxon>
        <taxon>Comamonadaceae</taxon>
        <taxon>Curvibacter</taxon>
    </lineage>
</organism>
<sequence length="60" mass="6693">MPGLNLGPAFVTASLEYGRGGWNSACSSEMRRYAEEHRWRRQSPGPVLTLMHESVGSKQD</sequence>
<dbReference type="EMBL" id="FN543107">
    <property type="protein sequence ID" value="CBA31932.1"/>
    <property type="molecule type" value="Genomic_DNA"/>
</dbReference>
<name>C9YEF3_CURXX</name>
<accession>C9YEF3</accession>